<keyword evidence="8" id="KW-1185">Reference proteome</keyword>
<feature type="domain" description="tRNA-guanine(15) transglycosylase-like" evidence="6">
    <location>
        <begin position="15"/>
        <end position="375"/>
    </location>
</feature>
<dbReference type="HAMAP" id="MF_03043">
    <property type="entry name" value="QTRT2"/>
    <property type="match status" value="1"/>
</dbReference>
<dbReference type="EnsemblMetazoa" id="RPRC007598-RA">
    <property type="protein sequence ID" value="RPRC007598-PA"/>
    <property type="gene ID" value="RPRC007598"/>
</dbReference>
<dbReference type="VEuPathDB" id="VectorBase:RPRC007598"/>
<evidence type="ECO:0000256" key="5">
    <source>
        <dbReference type="HAMAP-Rule" id="MF_03043"/>
    </source>
</evidence>
<comment type="cofactor">
    <cofactor evidence="5">
        <name>Zn(2+)</name>
        <dbReference type="ChEBI" id="CHEBI:29105"/>
    </cofactor>
    <text evidence="5">Binds 1 zinc ion per subunit.</text>
</comment>
<evidence type="ECO:0000259" key="6">
    <source>
        <dbReference type="Pfam" id="PF01702"/>
    </source>
</evidence>
<comment type="subunit">
    <text evidence="5">Heterodimer of a catalytic subunit and an accessory subunit.</text>
</comment>
<dbReference type="GO" id="GO:0005737">
    <property type="term" value="C:cytoplasm"/>
    <property type="evidence" value="ECO:0007669"/>
    <property type="project" value="UniProtKB-SubCell"/>
</dbReference>
<dbReference type="PANTHER" id="PTHR46064">
    <property type="entry name" value="QUEUINE TRNA-RIBOSYLTRANSFERASE ACCESSORY SUBUNIT 2"/>
    <property type="match status" value="1"/>
</dbReference>
<feature type="binding site" evidence="5">
    <location>
        <position position="335"/>
    </location>
    <ligand>
        <name>Zn(2+)</name>
        <dbReference type="ChEBI" id="CHEBI:29105"/>
    </ligand>
</feature>
<dbReference type="FunCoup" id="T1HU78">
    <property type="interactions" value="1202"/>
</dbReference>
<proteinExistence type="inferred from homology"/>
<protein>
    <recommendedName>
        <fullName evidence="5">Queuine tRNA-ribosyltransferase accessory subunit 2</fullName>
    </recommendedName>
    <alternativeName>
        <fullName evidence="5">Queuine tRNA-ribosyltransferase domain-containing protein 1</fullName>
    </alternativeName>
</protein>
<dbReference type="GO" id="GO:0046872">
    <property type="term" value="F:metal ion binding"/>
    <property type="evidence" value="ECO:0007669"/>
    <property type="project" value="UniProtKB-KW"/>
</dbReference>
<dbReference type="InterPro" id="IPR002616">
    <property type="entry name" value="tRNA_ribo_trans-like"/>
</dbReference>
<evidence type="ECO:0000313" key="7">
    <source>
        <dbReference type="EnsemblMetazoa" id="RPRC007598-PA"/>
    </source>
</evidence>
<dbReference type="Gene3D" id="3.20.20.105">
    <property type="entry name" value="Queuine tRNA-ribosyltransferase-like"/>
    <property type="match status" value="1"/>
</dbReference>
<evidence type="ECO:0000256" key="4">
    <source>
        <dbReference type="ARBA" id="ARBA00022833"/>
    </source>
</evidence>
<dbReference type="GO" id="GO:0006400">
    <property type="term" value="P:tRNA modification"/>
    <property type="evidence" value="ECO:0007669"/>
    <property type="project" value="InterPro"/>
</dbReference>
<dbReference type="AlphaFoldDB" id="T1HU78"/>
<dbReference type="PANTHER" id="PTHR46064:SF1">
    <property type="entry name" value="QUEUINE TRNA-RIBOSYLTRANSFERASE ACCESSORY SUBUNIT 2"/>
    <property type="match status" value="1"/>
</dbReference>
<comment type="function">
    <text evidence="5">Non-catalytic subunit of the queuine tRNA-ribosyltransferase (TGT) that catalyzes the base-exchange of a guanine (G) residue with queuine (Q) at position 34 (anticodon wobble position) in tRNAs with GU(N) anticodons (tRNA-Asp, -Asn, -His and -Tyr), resulting in the hypermodified nucleoside queuosine (7-(((4,5-cis-dihydroxy-2-cyclopenten-1-yl)amino)methyl)-7-deazaguanosine).</text>
</comment>
<dbReference type="GO" id="GO:0008479">
    <property type="term" value="F:tRNA-guanosine(34) queuine transglycosylase activity"/>
    <property type="evidence" value="ECO:0007669"/>
    <property type="project" value="UniProtKB-UniRule"/>
</dbReference>
<dbReference type="Proteomes" id="UP000015103">
    <property type="component" value="Unassembled WGS sequence"/>
</dbReference>
<dbReference type="Pfam" id="PF01702">
    <property type="entry name" value="TGT"/>
    <property type="match status" value="1"/>
</dbReference>
<keyword evidence="4 5" id="KW-0862">Zinc</keyword>
<keyword evidence="3 5" id="KW-0479">Metal-binding</keyword>
<dbReference type="eggNOG" id="KOG3909">
    <property type="taxonomic scope" value="Eukaryota"/>
</dbReference>
<comment type="subcellular location">
    <subcellularLocation>
        <location evidence="5">Cytoplasm</location>
    </subcellularLocation>
</comment>
<evidence type="ECO:0000313" key="8">
    <source>
        <dbReference type="Proteomes" id="UP000015103"/>
    </source>
</evidence>
<dbReference type="RefSeq" id="XP_073972993.1">
    <property type="nucleotide sequence ID" value="XM_074116892.1"/>
</dbReference>
<dbReference type="NCBIfam" id="TIGR00449">
    <property type="entry name" value="tgt_general"/>
    <property type="match status" value="1"/>
</dbReference>
<dbReference type="STRING" id="13249.T1HU78"/>
<comment type="similarity">
    <text evidence="5">Belongs to the queuine tRNA-ribosyltransferase family. QTRT2 subfamily.</text>
</comment>
<evidence type="ECO:0000256" key="3">
    <source>
        <dbReference type="ARBA" id="ARBA00022723"/>
    </source>
</evidence>
<evidence type="ECO:0000256" key="2">
    <source>
        <dbReference type="ARBA" id="ARBA00022694"/>
    </source>
</evidence>
<organism evidence="7 8">
    <name type="scientific">Rhodnius prolixus</name>
    <name type="common">Triatomid bug</name>
    <dbReference type="NCBI Taxonomy" id="13249"/>
    <lineage>
        <taxon>Eukaryota</taxon>
        <taxon>Metazoa</taxon>
        <taxon>Ecdysozoa</taxon>
        <taxon>Arthropoda</taxon>
        <taxon>Hexapoda</taxon>
        <taxon>Insecta</taxon>
        <taxon>Pterygota</taxon>
        <taxon>Neoptera</taxon>
        <taxon>Paraneoptera</taxon>
        <taxon>Hemiptera</taxon>
        <taxon>Heteroptera</taxon>
        <taxon>Panheteroptera</taxon>
        <taxon>Cimicomorpha</taxon>
        <taxon>Reduviidae</taxon>
        <taxon>Triatominae</taxon>
        <taxon>Rhodnius</taxon>
    </lineage>
</organism>
<dbReference type="SUPFAM" id="SSF51713">
    <property type="entry name" value="tRNA-guanine transglycosylase"/>
    <property type="match status" value="1"/>
</dbReference>
<feature type="binding site" evidence="5">
    <location>
        <position position="332"/>
    </location>
    <ligand>
        <name>Zn(2+)</name>
        <dbReference type="ChEBI" id="CHEBI:29105"/>
    </ligand>
</feature>
<evidence type="ECO:0000256" key="1">
    <source>
        <dbReference type="ARBA" id="ARBA00022490"/>
    </source>
</evidence>
<accession>T1HU78</accession>
<dbReference type="InterPro" id="IPR028592">
    <property type="entry name" value="QTRTD1"/>
</dbReference>
<dbReference type="HOGENOM" id="CLU_037350_0_0_1"/>
<feature type="binding site" evidence="5">
    <location>
        <position position="330"/>
    </location>
    <ligand>
        <name>Zn(2+)</name>
        <dbReference type="ChEBI" id="CHEBI:29105"/>
    </ligand>
</feature>
<dbReference type="InterPro" id="IPR050852">
    <property type="entry name" value="Queuine_tRNA-ribosyltrfase"/>
</dbReference>
<dbReference type="GeneID" id="141448507"/>
<reference evidence="7" key="1">
    <citation type="submission" date="2015-05" db="UniProtKB">
        <authorList>
            <consortium name="EnsemblMetazoa"/>
        </authorList>
    </citation>
    <scope>IDENTIFICATION</scope>
</reference>
<name>T1HU78_RHOPR</name>
<feature type="binding site" evidence="5">
    <location>
        <position position="361"/>
    </location>
    <ligand>
        <name>Zn(2+)</name>
        <dbReference type="ChEBI" id="CHEBI:29105"/>
    </ligand>
</feature>
<dbReference type="InParanoid" id="T1HU78"/>
<keyword evidence="2 5" id="KW-0819">tRNA processing</keyword>
<sequence length="385" mass="43724">MKFRFSEIPHRKIRRGRISDIPRLPGVTLETPLLLLNTKGGSIPHITHEVFQFLTREQHGIQISLPSSVHCFEGVKDFEKGISNFVGLQECVSYCSVQDPSTNTPEGYNGKNSISIWSNSGRMSLDANRYMDLMEAFRPDMYQALCHGDTNINSKKKKIKKAVDITAFLLDECLARHNKSEVLQSSAIFGVVEGGYDLDARRLSAKLLAERKVDGFVIDGLHNNGSSLDSINIDNVRPVIEETLKSLPEDKLRIIHGSWKPNYVLDLVEMGIDVFDSSLAEIVTERNSALVFRYELVPIDSIDRPGLERFEISLQDESFKEDFGPILEGCTCLTCRKHTKAYIYHLISNKELLASVLIMMHNLHHYIEFFKKIRSIPENKKLEII</sequence>
<dbReference type="EMBL" id="ACPB03000715">
    <property type="status" value="NOT_ANNOTATED_CDS"/>
    <property type="molecule type" value="Genomic_DNA"/>
</dbReference>
<keyword evidence="1 5" id="KW-0963">Cytoplasm</keyword>
<dbReference type="InterPro" id="IPR036511">
    <property type="entry name" value="TGT-like_sf"/>
</dbReference>